<evidence type="ECO:0000313" key="2">
    <source>
        <dbReference type="EMBL" id="OAT25346.1"/>
    </source>
</evidence>
<protein>
    <submittedName>
        <fullName evidence="2">DNA-directed RNA polymerase, omega subunit family protein</fullName>
    </submittedName>
</protein>
<gene>
    <name evidence="2" type="ORF">M983_2370</name>
</gene>
<proteinExistence type="predicted"/>
<keyword evidence="2" id="KW-0804">Transcription</keyword>
<evidence type="ECO:0000256" key="1">
    <source>
        <dbReference type="SAM" id="MobiDB-lite"/>
    </source>
</evidence>
<dbReference type="GO" id="GO:0000428">
    <property type="term" value="C:DNA-directed RNA polymerase complex"/>
    <property type="evidence" value="ECO:0007669"/>
    <property type="project" value="UniProtKB-KW"/>
</dbReference>
<dbReference type="Proteomes" id="UP000094023">
    <property type="component" value="Unassembled WGS sequence"/>
</dbReference>
<accession>A0A198FME5</accession>
<keyword evidence="2" id="KW-0240">DNA-directed RNA polymerase</keyword>
<organism evidence="2 3">
    <name type="scientific">Proteus myxofaciens ATCC 19692</name>
    <dbReference type="NCBI Taxonomy" id="1354337"/>
    <lineage>
        <taxon>Bacteria</taxon>
        <taxon>Pseudomonadati</taxon>
        <taxon>Pseudomonadota</taxon>
        <taxon>Gammaproteobacteria</taxon>
        <taxon>Enterobacterales</taxon>
        <taxon>Morganellaceae</taxon>
        <taxon>Proteus</taxon>
    </lineage>
</organism>
<sequence length="639" mass="74047">MAKCLIEENKVSKNINDKVNELNSSLVNDKNKVEDKLQNMIQIKNKLVTEERKVDHFLSLIENENVSFGSRYSFFNYLNELKRAESFCEQSNNPSDNEFSTTFKHIFEERVSRVKESDINKIYNEIINTYTLNTTFHNNKKNIITELHHNNDNVLDNFPTNTEKEKFLSKINFLVSISESQLALNKEQYKIDNLNRIMHRILNEEEQEAGINYSYSDTKEGWIKKYMNEFYGNKKIERQSIGTDIEGLSGDMVDAGIDADTISIHSSDYDCDISDNNSVLMQKRISTNKEDSVISDDDSISVHSSNYDRDTSDNDYEINSNKIYNNEEMLSDLVSLLESERMSLLENKNSNNLKMAIINILSKFSDLNNIVTESLKLSKDNNNNELMMSLQKIKNFSDMILANEQLNNVEENYSVELNNNPFYSRVKGSLENIAEKFTEIGDLIEGNKDNLNSIKKEIENSLQNILTKVNYFTLAGKKELIDDVLILIEQSISQTDNEMEWDGYISSNNKLENINDDQRWDNNDQEWDNDGLSVSDMEINNGEIKSTEEKIAEFILDNIPLNNGKDISHSDLDIENKNTKEDLDEKIKFPSTLYQMFLNAENLDDKISDDKVSDDKINNEMDNEINNEVNKWLEEYKEK</sequence>
<reference evidence="2 3" key="1">
    <citation type="submission" date="2016-04" db="EMBL/GenBank/DDBJ databases">
        <title>ATOL: Assembling a taxonomically balanced genome-scale reconstruction of the evolutionary history of the Enterobacteriaceae.</title>
        <authorList>
            <person name="Plunkett G.III."/>
            <person name="Neeno-Eckwall E.C."/>
            <person name="Glasner J.D."/>
            <person name="Perna N.T."/>
        </authorList>
    </citation>
    <scope>NUCLEOTIDE SEQUENCE [LARGE SCALE GENOMIC DNA]</scope>
    <source>
        <strain evidence="2 3">ATCC 19692</strain>
    </source>
</reference>
<evidence type="ECO:0000313" key="3">
    <source>
        <dbReference type="Proteomes" id="UP000094023"/>
    </source>
</evidence>
<name>A0A198FME5_9GAMM</name>
<dbReference type="AlphaFoldDB" id="A0A198FME5"/>
<keyword evidence="3" id="KW-1185">Reference proteome</keyword>
<feature type="region of interest" description="Disordered" evidence="1">
    <location>
        <begin position="292"/>
        <end position="313"/>
    </location>
</feature>
<dbReference type="EMBL" id="LXEN01000113">
    <property type="protein sequence ID" value="OAT25346.1"/>
    <property type="molecule type" value="Genomic_DNA"/>
</dbReference>
<comment type="caution">
    <text evidence="2">The sequence shown here is derived from an EMBL/GenBank/DDBJ whole genome shotgun (WGS) entry which is preliminary data.</text>
</comment>